<dbReference type="InterPro" id="IPR032254">
    <property type="entry name" value="DUF4828"/>
</dbReference>
<dbReference type="Proteomes" id="UP000051727">
    <property type="component" value="Unassembled WGS sequence"/>
</dbReference>
<dbReference type="Pfam" id="PF16110">
    <property type="entry name" value="DUF4828"/>
    <property type="match status" value="1"/>
</dbReference>
<proteinExistence type="predicted"/>
<dbReference type="EMBL" id="JQAR01000008">
    <property type="protein sequence ID" value="KRN30249.1"/>
    <property type="molecule type" value="Genomic_DNA"/>
</dbReference>
<accession>A0A0R2FNW0</accession>
<protein>
    <recommendedName>
        <fullName evidence="3">DUF4828 domain-containing protein</fullName>
    </recommendedName>
</protein>
<name>A0A0R2FNW0_9LACO</name>
<dbReference type="PATRIC" id="fig|1618.3.peg.2352"/>
<organism evidence="1 2">
    <name type="scientific">Liquorilactobacillus mali</name>
    <dbReference type="NCBI Taxonomy" id="1618"/>
    <lineage>
        <taxon>Bacteria</taxon>
        <taxon>Bacillati</taxon>
        <taxon>Bacillota</taxon>
        <taxon>Bacilli</taxon>
        <taxon>Lactobacillales</taxon>
        <taxon>Lactobacillaceae</taxon>
        <taxon>Liquorilactobacillus</taxon>
    </lineage>
</organism>
<evidence type="ECO:0000313" key="1">
    <source>
        <dbReference type="EMBL" id="KRN30249.1"/>
    </source>
</evidence>
<reference evidence="1 2" key="1">
    <citation type="journal article" date="2015" name="Genome Announc.">
        <title>Expanding the biotechnology potential of lactobacilli through comparative genomics of 213 strains and associated genera.</title>
        <authorList>
            <person name="Sun Z."/>
            <person name="Harris H.M."/>
            <person name="McCann A."/>
            <person name="Guo C."/>
            <person name="Argimon S."/>
            <person name="Zhang W."/>
            <person name="Yang X."/>
            <person name="Jeffery I.B."/>
            <person name="Cooney J.C."/>
            <person name="Kagawa T.F."/>
            <person name="Liu W."/>
            <person name="Song Y."/>
            <person name="Salvetti E."/>
            <person name="Wrobel A."/>
            <person name="Rasinkangas P."/>
            <person name="Parkhill J."/>
            <person name="Rea M.C."/>
            <person name="O'Sullivan O."/>
            <person name="Ritari J."/>
            <person name="Douillard F.P."/>
            <person name="Paul Ross R."/>
            <person name="Yang R."/>
            <person name="Briner A.E."/>
            <person name="Felis G.E."/>
            <person name="de Vos W.M."/>
            <person name="Barrangou R."/>
            <person name="Klaenhammer T.R."/>
            <person name="Caufield P.W."/>
            <person name="Cui Y."/>
            <person name="Zhang H."/>
            <person name="O'Toole P.W."/>
        </authorList>
    </citation>
    <scope>NUCLEOTIDE SEQUENCE [LARGE SCALE GENOMIC DNA]</scope>
    <source>
        <strain evidence="1 2">ATCC 27304</strain>
    </source>
</reference>
<evidence type="ECO:0000313" key="2">
    <source>
        <dbReference type="Proteomes" id="UP000051727"/>
    </source>
</evidence>
<dbReference type="RefSeq" id="WP_056991154.1">
    <property type="nucleotide sequence ID" value="NZ_JATAAJ010000013.1"/>
</dbReference>
<sequence length="118" mass="13677">MNHKRHATSGFSLRNHFKPLVLFKKKSIPEVLPNFYVGKWNFTDELSGKVHLLEVNATLNILIDGRKLPGKITKLDDKELIFIDKYGYQLRLDATEKHPVSLFDEADNRVYPIVKIDN</sequence>
<dbReference type="STRING" id="1618.IV36_GL002288"/>
<evidence type="ECO:0008006" key="3">
    <source>
        <dbReference type="Google" id="ProtNLM"/>
    </source>
</evidence>
<gene>
    <name evidence="1" type="ORF">IV36_GL002288</name>
</gene>
<comment type="caution">
    <text evidence="1">The sequence shown here is derived from an EMBL/GenBank/DDBJ whole genome shotgun (WGS) entry which is preliminary data.</text>
</comment>
<dbReference type="AlphaFoldDB" id="A0A0R2FNW0"/>
<dbReference type="OrthoDB" id="2246468at2"/>